<sequence length="59" mass="6974">MIIFLRLISLTFVAFCLLFLIGEYAHFLLIPVWVLLISALIICLYFVIKIEMKNLKKDR</sequence>
<evidence type="ECO:0000256" key="1">
    <source>
        <dbReference type="SAM" id="Phobius"/>
    </source>
</evidence>
<feature type="transmembrane region" description="Helical" evidence="1">
    <location>
        <begin position="7"/>
        <end position="24"/>
    </location>
</feature>
<evidence type="ECO:0000313" key="3">
    <source>
        <dbReference type="Proteomes" id="UP001211894"/>
    </source>
</evidence>
<dbReference type="Proteomes" id="UP001211894">
    <property type="component" value="Unassembled WGS sequence"/>
</dbReference>
<name>A0ABT4X076_9BACI</name>
<proteinExistence type="predicted"/>
<keyword evidence="3" id="KW-1185">Reference proteome</keyword>
<dbReference type="EMBL" id="JAQKAB010000002">
    <property type="protein sequence ID" value="MDA7025689.1"/>
    <property type="molecule type" value="Genomic_DNA"/>
</dbReference>
<feature type="transmembrane region" description="Helical" evidence="1">
    <location>
        <begin position="30"/>
        <end position="48"/>
    </location>
</feature>
<reference evidence="2 3" key="1">
    <citation type="submission" date="2023-01" db="EMBL/GenBank/DDBJ databases">
        <title>Bacillus changyiensis sp. nov., isolated from a coastal deposit.</title>
        <authorList>
            <person name="Xiao G."/>
            <person name="Lai Q."/>
            <person name="Hu Z."/>
            <person name="Shao Z."/>
        </authorList>
    </citation>
    <scope>NUCLEOTIDE SEQUENCE [LARGE SCALE GENOMIC DNA]</scope>
    <source>
        <strain evidence="2 3">CLL-7-23</strain>
    </source>
</reference>
<protein>
    <submittedName>
        <fullName evidence="2">Uncharacterized protein</fullName>
    </submittedName>
</protein>
<gene>
    <name evidence="2" type="ORF">PJ311_03560</name>
</gene>
<keyword evidence="1" id="KW-0472">Membrane</keyword>
<evidence type="ECO:0000313" key="2">
    <source>
        <dbReference type="EMBL" id="MDA7025689.1"/>
    </source>
</evidence>
<keyword evidence="1" id="KW-1133">Transmembrane helix</keyword>
<comment type="caution">
    <text evidence="2">The sequence shown here is derived from an EMBL/GenBank/DDBJ whole genome shotgun (WGS) entry which is preliminary data.</text>
</comment>
<organism evidence="2 3">
    <name type="scientific">Bacillus changyiensis</name>
    <dbReference type="NCBI Taxonomy" id="3004103"/>
    <lineage>
        <taxon>Bacteria</taxon>
        <taxon>Bacillati</taxon>
        <taxon>Bacillota</taxon>
        <taxon>Bacilli</taxon>
        <taxon>Bacillales</taxon>
        <taxon>Bacillaceae</taxon>
        <taxon>Bacillus</taxon>
    </lineage>
</organism>
<dbReference type="RefSeq" id="WP_271339537.1">
    <property type="nucleotide sequence ID" value="NZ_JAQKAB010000002.1"/>
</dbReference>
<accession>A0ABT4X076</accession>
<keyword evidence="1" id="KW-0812">Transmembrane</keyword>